<protein>
    <submittedName>
        <fullName evidence="2">Uncharacterized protein</fullName>
    </submittedName>
</protein>
<evidence type="ECO:0000313" key="2">
    <source>
        <dbReference type="EMBL" id="PWA16859.1"/>
    </source>
</evidence>
<organism evidence="2 3">
    <name type="scientific">Gambusia affinis</name>
    <name type="common">Western mosquitofish</name>
    <name type="synonym">Heterandria affinis</name>
    <dbReference type="NCBI Taxonomy" id="33528"/>
    <lineage>
        <taxon>Eukaryota</taxon>
        <taxon>Metazoa</taxon>
        <taxon>Chordata</taxon>
        <taxon>Craniata</taxon>
        <taxon>Vertebrata</taxon>
        <taxon>Euteleostomi</taxon>
        <taxon>Actinopterygii</taxon>
        <taxon>Neopterygii</taxon>
        <taxon>Teleostei</taxon>
        <taxon>Neoteleostei</taxon>
        <taxon>Acanthomorphata</taxon>
        <taxon>Ovalentaria</taxon>
        <taxon>Atherinomorphae</taxon>
        <taxon>Cyprinodontiformes</taxon>
        <taxon>Poeciliidae</taxon>
        <taxon>Poeciliinae</taxon>
        <taxon>Gambusia</taxon>
    </lineage>
</organism>
<dbReference type="STRING" id="33528.ENSGAFP00000018851"/>
<gene>
    <name evidence="2" type="ORF">CCH79_00012735</name>
</gene>
<feature type="region of interest" description="Disordered" evidence="1">
    <location>
        <begin position="121"/>
        <end position="158"/>
    </location>
</feature>
<dbReference type="EMBL" id="NHOQ01002459">
    <property type="protein sequence ID" value="PWA16859.1"/>
    <property type="molecule type" value="Genomic_DNA"/>
</dbReference>
<keyword evidence="3" id="KW-1185">Reference proteome</keyword>
<sequence length="158" mass="18037">MEAGFNQKVLLDGLDVKQILMVKEEAPEDHRSVAELHDPKPQQIKEEEEEICISLGAEQLKEDIDAIRFPVYATPIKSEDDKQSILLSRNLYKDEIKDRDLPKEIDGEECIKIENCGDVSISLKTEDTEKNEEDNDVKESPSELDSGHNSVRMGWFVH</sequence>
<name>A0A315UZI0_GAMAF</name>
<reference evidence="2 3" key="1">
    <citation type="journal article" date="2018" name="G3 (Bethesda)">
        <title>A High-Quality Reference Genome for the Invasive Mosquitofish Gambusia affinis Using a Chicago Library.</title>
        <authorList>
            <person name="Hoffberg S.L."/>
            <person name="Troendle N.J."/>
            <person name="Glenn T.C."/>
            <person name="Mahmud O."/>
            <person name="Louha S."/>
            <person name="Chalopin D."/>
            <person name="Bennetzen J.L."/>
            <person name="Mauricio R."/>
        </authorList>
    </citation>
    <scope>NUCLEOTIDE SEQUENCE [LARGE SCALE GENOMIC DNA]</scope>
    <source>
        <strain evidence="2">NE01/NJP1002.9</strain>
        <tissue evidence="2">Muscle</tissue>
    </source>
</reference>
<dbReference type="Proteomes" id="UP000250572">
    <property type="component" value="Unassembled WGS sequence"/>
</dbReference>
<evidence type="ECO:0000256" key="1">
    <source>
        <dbReference type="SAM" id="MobiDB-lite"/>
    </source>
</evidence>
<dbReference type="AlphaFoldDB" id="A0A315UZI0"/>
<comment type="caution">
    <text evidence="2">The sequence shown here is derived from an EMBL/GenBank/DDBJ whole genome shotgun (WGS) entry which is preliminary data.</text>
</comment>
<proteinExistence type="predicted"/>
<accession>A0A315UZI0</accession>
<evidence type="ECO:0000313" key="3">
    <source>
        <dbReference type="Proteomes" id="UP000250572"/>
    </source>
</evidence>